<proteinExistence type="predicted"/>
<comment type="caution">
    <text evidence="1">The sequence shown here is derived from an EMBL/GenBank/DDBJ whole genome shotgun (WGS) entry which is preliminary data.</text>
</comment>
<protein>
    <submittedName>
        <fullName evidence="1">Uncharacterized protein</fullName>
    </submittedName>
</protein>
<evidence type="ECO:0000313" key="2">
    <source>
        <dbReference type="Proteomes" id="UP001373714"/>
    </source>
</evidence>
<sequence>MMRLQAKNNTRDVLPGVGDVLPDVDLLVPGDVLPGTTLPDGVLLGGTQLDAALN</sequence>
<organism evidence="1 2">
    <name type="scientific">Orbilia blumenaviensis</name>
    <dbReference type="NCBI Taxonomy" id="1796055"/>
    <lineage>
        <taxon>Eukaryota</taxon>
        <taxon>Fungi</taxon>
        <taxon>Dikarya</taxon>
        <taxon>Ascomycota</taxon>
        <taxon>Pezizomycotina</taxon>
        <taxon>Orbiliomycetes</taxon>
        <taxon>Orbiliales</taxon>
        <taxon>Orbiliaceae</taxon>
        <taxon>Orbilia</taxon>
    </lineage>
</organism>
<dbReference type="AlphaFoldDB" id="A0AAV9U3U1"/>
<accession>A0AAV9U3U1</accession>
<gene>
    <name evidence="1" type="ORF">TWF730_004040</name>
</gene>
<reference evidence="1 2" key="1">
    <citation type="submission" date="2019-10" db="EMBL/GenBank/DDBJ databases">
        <authorList>
            <person name="Palmer J.M."/>
        </authorList>
    </citation>
    <scope>NUCLEOTIDE SEQUENCE [LARGE SCALE GENOMIC DNA]</scope>
    <source>
        <strain evidence="1 2">TWF730</strain>
    </source>
</reference>
<dbReference type="EMBL" id="JAVHNS010000016">
    <property type="protein sequence ID" value="KAK6333858.1"/>
    <property type="molecule type" value="Genomic_DNA"/>
</dbReference>
<dbReference type="Proteomes" id="UP001373714">
    <property type="component" value="Unassembled WGS sequence"/>
</dbReference>
<evidence type="ECO:0000313" key="1">
    <source>
        <dbReference type="EMBL" id="KAK6333858.1"/>
    </source>
</evidence>
<keyword evidence="2" id="KW-1185">Reference proteome</keyword>
<name>A0AAV9U3U1_9PEZI</name>